<accession>A0A8H7RXZ5</accession>
<evidence type="ECO:0000313" key="3">
    <source>
        <dbReference type="EMBL" id="KAG2219347.1"/>
    </source>
</evidence>
<organism evidence="3 4">
    <name type="scientific">Circinella minor</name>
    <dbReference type="NCBI Taxonomy" id="1195481"/>
    <lineage>
        <taxon>Eukaryota</taxon>
        <taxon>Fungi</taxon>
        <taxon>Fungi incertae sedis</taxon>
        <taxon>Mucoromycota</taxon>
        <taxon>Mucoromycotina</taxon>
        <taxon>Mucoromycetes</taxon>
        <taxon>Mucorales</taxon>
        <taxon>Lichtheimiaceae</taxon>
        <taxon>Circinella</taxon>
    </lineage>
</organism>
<dbReference type="EMBL" id="JAEPRB010000183">
    <property type="protein sequence ID" value="KAG2219347.1"/>
    <property type="molecule type" value="Genomic_DNA"/>
</dbReference>
<dbReference type="OrthoDB" id="2290747at2759"/>
<evidence type="ECO:0000256" key="2">
    <source>
        <dbReference type="SAM" id="SignalP"/>
    </source>
</evidence>
<name>A0A8H7RXZ5_9FUNG</name>
<evidence type="ECO:0000256" key="1">
    <source>
        <dbReference type="SAM" id="MobiDB-lite"/>
    </source>
</evidence>
<feature type="chain" id="PRO_5034075652" evidence="2">
    <location>
        <begin position="20"/>
        <end position="632"/>
    </location>
</feature>
<gene>
    <name evidence="3" type="ORF">INT45_011255</name>
</gene>
<keyword evidence="4" id="KW-1185">Reference proteome</keyword>
<feature type="region of interest" description="Disordered" evidence="1">
    <location>
        <begin position="241"/>
        <end position="415"/>
    </location>
</feature>
<sequence>MLIWHRIFCLLFIIRFGSAIVTQQQQDYNNNNNKSNKKLDCPNYQYKCPDCPNGTKCVYPNSGGCEGAGIPVCQSQSQFCGNAVCLIKAFPCSEECSFSCEYTGPKCCPFIGQPDCYACDTFAPCQETSCPKDCPNNCFYPDADWCCPKSGTPICKNSGNSIQLLPSTTTVTKRTEAPGDKIYKRNEPYMPSSKWIQSGWFYQSTQSIIDVISSSTSTSSSWYYQSNNPSKSFDWFKQPINQQEQERATSSNSFKQPVNQQEQQATSSNWFKQPVNQQEQATSSNSFKQPVNQKEQPTSSNWFKQPVNQQEQATSSNSFKQPVNQQEQQATSSNWFKQPVNQQEQATSSNSFKQPVNQKEQPTSSNWFKQPVNQQEQATSSNWFKQPVNQQEQQPTSSNWFKQPVNQKEQTTSSNWFKQPVNQQEQATSSNWFKQPVNQQGQQPTSSNWFKQPVNQKEQTTSSNWFKQPVNQQQEQVTSSNWFQQHINQQQPTYVTPKVPLESNRAFYDNTQQKEREDKLEWVHQLTPNENNDNNRVIMEDVITSASLTEENCSSKCPDIPVPTWGTCVVYQNPAECCPRIECVGVPISFDPEQSSTTIVSSEPTHSPSNNDKSDKRVDEETALCPDYNIPC</sequence>
<reference evidence="3 4" key="1">
    <citation type="submission" date="2020-12" db="EMBL/GenBank/DDBJ databases">
        <title>Metabolic potential, ecology and presence of endohyphal bacteria is reflected in genomic diversity of Mucoromycotina.</title>
        <authorList>
            <person name="Muszewska A."/>
            <person name="Okrasinska A."/>
            <person name="Steczkiewicz K."/>
            <person name="Drgas O."/>
            <person name="Orlowska M."/>
            <person name="Perlinska-Lenart U."/>
            <person name="Aleksandrzak-Piekarczyk T."/>
            <person name="Szatraj K."/>
            <person name="Zielenkiewicz U."/>
            <person name="Pilsyk S."/>
            <person name="Malc E."/>
            <person name="Mieczkowski P."/>
            <person name="Kruszewska J.S."/>
            <person name="Biernat P."/>
            <person name="Pawlowska J."/>
        </authorList>
    </citation>
    <scope>NUCLEOTIDE SEQUENCE [LARGE SCALE GENOMIC DNA]</scope>
    <source>
        <strain evidence="3 4">CBS 142.35</strain>
    </source>
</reference>
<comment type="caution">
    <text evidence="3">The sequence shown here is derived from an EMBL/GenBank/DDBJ whole genome shotgun (WGS) entry which is preliminary data.</text>
</comment>
<protein>
    <submittedName>
        <fullName evidence="3">Uncharacterized protein</fullName>
    </submittedName>
</protein>
<dbReference type="AlphaFoldDB" id="A0A8H7RXZ5"/>
<proteinExistence type="predicted"/>
<evidence type="ECO:0000313" key="4">
    <source>
        <dbReference type="Proteomes" id="UP000646827"/>
    </source>
</evidence>
<feature type="compositionally biased region" description="Polar residues" evidence="1">
    <location>
        <begin position="594"/>
        <end position="611"/>
    </location>
</feature>
<keyword evidence="2" id="KW-0732">Signal</keyword>
<dbReference type="Proteomes" id="UP000646827">
    <property type="component" value="Unassembled WGS sequence"/>
</dbReference>
<feature type="region of interest" description="Disordered" evidence="1">
    <location>
        <begin position="594"/>
        <end position="632"/>
    </location>
</feature>
<feature type="signal peptide" evidence="2">
    <location>
        <begin position="1"/>
        <end position="19"/>
    </location>
</feature>